<gene>
    <name evidence="2" type="ORF">SAMN06296427_111107</name>
</gene>
<keyword evidence="1" id="KW-0472">Membrane</keyword>
<keyword evidence="3" id="KW-1185">Reference proteome</keyword>
<feature type="transmembrane region" description="Helical" evidence="1">
    <location>
        <begin position="87"/>
        <end position="104"/>
    </location>
</feature>
<evidence type="ECO:0000313" key="2">
    <source>
        <dbReference type="EMBL" id="SMC88840.1"/>
    </source>
</evidence>
<name>A0A1W2CUE1_9FLAO</name>
<organism evidence="2 3">
    <name type="scientific">Moheibacter sediminis</name>
    <dbReference type="NCBI Taxonomy" id="1434700"/>
    <lineage>
        <taxon>Bacteria</taxon>
        <taxon>Pseudomonadati</taxon>
        <taxon>Bacteroidota</taxon>
        <taxon>Flavobacteriia</taxon>
        <taxon>Flavobacteriales</taxon>
        <taxon>Weeksellaceae</taxon>
        <taxon>Moheibacter</taxon>
    </lineage>
</organism>
<dbReference type="STRING" id="1434700.SAMN06296427_111107"/>
<feature type="transmembrane region" description="Helical" evidence="1">
    <location>
        <begin position="116"/>
        <end position="138"/>
    </location>
</feature>
<protein>
    <recommendedName>
        <fullName evidence="4">Cytochrome B</fullName>
    </recommendedName>
</protein>
<dbReference type="EMBL" id="FWXS01000011">
    <property type="protein sequence ID" value="SMC88840.1"/>
    <property type="molecule type" value="Genomic_DNA"/>
</dbReference>
<evidence type="ECO:0000256" key="1">
    <source>
        <dbReference type="SAM" id="Phobius"/>
    </source>
</evidence>
<dbReference type="OrthoDB" id="329514at2"/>
<evidence type="ECO:0000313" key="3">
    <source>
        <dbReference type="Proteomes" id="UP000192393"/>
    </source>
</evidence>
<feature type="transmembrane region" description="Helical" evidence="1">
    <location>
        <begin position="46"/>
        <end position="67"/>
    </location>
</feature>
<keyword evidence="1" id="KW-1133">Transmembrane helix</keyword>
<sequence length="140" mass="16136">MDFYSILKHIHSGWAYLVILAALFLFLCLSYFILSKKEATTNLRKVSFITTMIFHIQLLAGAILYLLSPYSKWTEDTMKDDINRLYAIEHPLMMFAAVALITIVNSRIKKYSDVKFTNMILVALAIACMLAMIPWHAWPI</sequence>
<reference evidence="2 3" key="1">
    <citation type="submission" date="2017-04" db="EMBL/GenBank/DDBJ databases">
        <authorList>
            <person name="Afonso C.L."/>
            <person name="Miller P.J."/>
            <person name="Scott M.A."/>
            <person name="Spackman E."/>
            <person name="Goraichik I."/>
            <person name="Dimitrov K.M."/>
            <person name="Suarez D.L."/>
            <person name="Swayne D.E."/>
        </authorList>
    </citation>
    <scope>NUCLEOTIDE SEQUENCE [LARGE SCALE GENOMIC DNA]</scope>
    <source>
        <strain evidence="2 3">CGMCC 1.12708</strain>
    </source>
</reference>
<dbReference type="Proteomes" id="UP000192393">
    <property type="component" value="Unassembled WGS sequence"/>
</dbReference>
<dbReference type="AlphaFoldDB" id="A0A1W2CUE1"/>
<keyword evidence="1" id="KW-0812">Transmembrane</keyword>
<proteinExistence type="predicted"/>
<dbReference type="RefSeq" id="WP_084018908.1">
    <property type="nucleotide sequence ID" value="NZ_FWXS01000011.1"/>
</dbReference>
<accession>A0A1W2CUE1</accession>
<evidence type="ECO:0008006" key="4">
    <source>
        <dbReference type="Google" id="ProtNLM"/>
    </source>
</evidence>
<feature type="transmembrane region" description="Helical" evidence="1">
    <location>
        <begin position="14"/>
        <end position="34"/>
    </location>
</feature>